<dbReference type="GO" id="GO:0004181">
    <property type="term" value="F:metallocarboxypeptidase activity"/>
    <property type="evidence" value="ECO:0007669"/>
    <property type="project" value="InterPro"/>
</dbReference>
<reference evidence="10 12" key="1">
    <citation type="submission" date="2018-04" db="EMBL/GenBank/DDBJ databases">
        <title>Complete genome sequences of Streptomyces griseoviridis K61 and characterization of antagonistic properties of biological control agents.</title>
        <authorList>
            <person name="Mariita R.M."/>
            <person name="Sello J.K."/>
        </authorList>
    </citation>
    <scope>NUCLEOTIDE SEQUENCE [LARGE SCALE GENOMIC DNA]</scope>
    <source>
        <strain evidence="10 12">K61</strain>
    </source>
</reference>
<keyword evidence="6" id="KW-0482">Metalloprotease</keyword>
<dbReference type="Pfam" id="PF00246">
    <property type="entry name" value="Peptidase_M14"/>
    <property type="match status" value="1"/>
</dbReference>
<reference evidence="9 11" key="2">
    <citation type="submission" date="2018-12" db="EMBL/GenBank/DDBJ databases">
        <title>Streptomyces griseoviridis F1-27 complete genome.</title>
        <authorList>
            <person name="Mariita R.M."/>
            <person name="Sello J.K."/>
        </authorList>
    </citation>
    <scope>NUCLEOTIDE SEQUENCE [LARGE SCALE GENOMIC DNA]</scope>
    <source>
        <strain evidence="9 11">F1-27</strain>
    </source>
</reference>
<dbReference type="GO" id="GO:0008270">
    <property type="term" value="F:zinc ion binding"/>
    <property type="evidence" value="ECO:0007669"/>
    <property type="project" value="InterPro"/>
</dbReference>
<evidence type="ECO:0000313" key="12">
    <source>
        <dbReference type="Proteomes" id="UP000501753"/>
    </source>
</evidence>
<proteinExistence type="inferred from homology"/>
<dbReference type="Proteomes" id="UP000271291">
    <property type="component" value="Chromosome"/>
</dbReference>
<organism evidence="9 11">
    <name type="scientific">Streptomyces griseoviridis</name>
    <dbReference type="NCBI Taxonomy" id="45398"/>
    <lineage>
        <taxon>Bacteria</taxon>
        <taxon>Bacillati</taxon>
        <taxon>Actinomycetota</taxon>
        <taxon>Actinomycetes</taxon>
        <taxon>Kitasatosporales</taxon>
        <taxon>Streptomycetaceae</taxon>
        <taxon>Streptomyces</taxon>
    </lineage>
</organism>
<evidence type="ECO:0000313" key="9">
    <source>
        <dbReference type="EMBL" id="AZS83054.1"/>
    </source>
</evidence>
<dbReference type="Gene3D" id="3.40.630.10">
    <property type="entry name" value="Zn peptidases"/>
    <property type="match status" value="1"/>
</dbReference>
<dbReference type="SUPFAM" id="SSF53187">
    <property type="entry name" value="Zn-dependent exopeptidases"/>
    <property type="match status" value="1"/>
</dbReference>
<evidence type="ECO:0000256" key="4">
    <source>
        <dbReference type="ARBA" id="ARBA00022801"/>
    </source>
</evidence>
<sequence>MTATTSTRSAPVPAAPGTWVRHATTVPPTDAYPGVDELLASFRALADAHPGLVSERRIGTSTLGEPLYCFTVGDAAEAGGYVVVGGVHPNEPVGAVTALRLATALCEDAGLRAHFEGAWHIVPCVDPDGARLNEGWFATPTDKRAYGRHFYRPAGREQVEWTFPFSYKKAWFDRVLPETHALMRLIDAVRPRFLTTLHNCEAGGVYYYMNRPAPALYDVLAAIPASVGLPLATGEPEAAHVPLYAPAVYGCIDMRDAYDHLEGLGVDAASKIAGASSAAYAERHGTFYFVTEVPHWSHPDADDGTPTEERYADVVRRRSVALAETGAFLGSVLEAADPDLTIPSPFLRAVRDFVPSLPELAALDAARADTLPDRAATVAERYDCEASVHSFRVRFGGMLLRALGAELVAGTATPEVRRGHAELLTAYEEWERAAEPATGEPIEIATLSGVQYAALLAAADHARVSVPAPDPGTDRDLG</sequence>
<gene>
    <name evidence="10" type="ORF">DDJ31_38220</name>
    <name evidence="9" type="ORF">ELQ87_01145</name>
</gene>
<evidence type="ECO:0000256" key="2">
    <source>
        <dbReference type="ARBA" id="ARBA00005988"/>
    </source>
</evidence>
<name>A0A3Q9KRR8_STRGD</name>
<evidence type="ECO:0000256" key="5">
    <source>
        <dbReference type="ARBA" id="ARBA00022833"/>
    </source>
</evidence>
<dbReference type="AlphaFoldDB" id="A0A3Q9KRR8"/>
<dbReference type="KEGG" id="sgd:ELQ87_01145"/>
<dbReference type="PANTHER" id="PTHR11705">
    <property type="entry name" value="PROTEASE FAMILY M14 CARBOXYPEPTIDASE A,B"/>
    <property type="match status" value="1"/>
</dbReference>
<comment type="cofactor">
    <cofactor evidence="1">
        <name>Zn(2+)</name>
        <dbReference type="ChEBI" id="CHEBI:29105"/>
    </cofactor>
</comment>
<evidence type="ECO:0000259" key="8">
    <source>
        <dbReference type="Pfam" id="PF00246"/>
    </source>
</evidence>
<dbReference type="EMBL" id="CP034687">
    <property type="protein sequence ID" value="AZS83054.1"/>
    <property type="molecule type" value="Genomic_DNA"/>
</dbReference>
<evidence type="ECO:0000256" key="6">
    <source>
        <dbReference type="ARBA" id="ARBA00023049"/>
    </source>
</evidence>
<dbReference type="GO" id="GO:0005615">
    <property type="term" value="C:extracellular space"/>
    <property type="evidence" value="ECO:0007669"/>
    <property type="project" value="TreeGrafter"/>
</dbReference>
<feature type="region of interest" description="Disordered" evidence="7">
    <location>
        <begin position="1"/>
        <end position="20"/>
    </location>
</feature>
<evidence type="ECO:0000313" key="11">
    <source>
        <dbReference type="Proteomes" id="UP000271291"/>
    </source>
</evidence>
<dbReference type="InterPro" id="IPR000834">
    <property type="entry name" value="Peptidase_M14"/>
</dbReference>
<keyword evidence="4" id="KW-0378">Hydrolase</keyword>
<dbReference type="EMBL" id="CP029078">
    <property type="protein sequence ID" value="QCN90094.1"/>
    <property type="molecule type" value="Genomic_DNA"/>
</dbReference>
<evidence type="ECO:0000256" key="3">
    <source>
        <dbReference type="ARBA" id="ARBA00022670"/>
    </source>
</evidence>
<dbReference type="OrthoDB" id="4499135at2"/>
<comment type="similarity">
    <text evidence="2">Belongs to the peptidase M14 family.</text>
</comment>
<accession>A0A3Q9KRR8</accession>
<dbReference type="PANTHER" id="PTHR11705:SF143">
    <property type="entry name" value="SLL0236 PROTEIN"/>
    <property type="match status" value="1"/>
</dbReference>
<evidence type="ECO:0000313" key="10">
    <source>
        <dbReference type="EMBL" id="QCN90094.1"/>
    </source>
</evidence>
<evidence type="ECO:0000256" key="7">
    <source>
        <dbReference type="SAM" id="MobiDB-lite"/>
    </source>
</evidence>
<dbReference type="RefSeq" id="WP_127175970.1">
    <property type="nucleotide sequence ID" value="NZ_CP029078.1"/>
</dbReference>
<keyword evidence="3" id="KW-0645">Protease</keyword>
<keyword evidence="12" id="KW-1185">Reference proteome</keyword>
<dbReference type="Proteomes" id="UP000501753">
    <property type="component" value="Chromosome"/>
</dbReference>
<protein>
    <submittedName>
        <fullName evidence="9">Peptidase M14</fullName>
    </submittedName>
</protein>
<feature type="domain" description="Peptidase M14" evidence="8">
    <location>
        <begin position="40"/>
        <end position="208"/>
    </location>
</feature>
<dbReference type="GO" id="GO:0006508">
    <property type="term" value="P:proteolysis"/>
    <property type="evidence" value="ECO:0007669"/>
    <property type="project" value="UniProtKB-KW"/>
</dbReference>
<evidence type="ECO:0000256" key="1">
    <source>
        <dbReference type="ARBA" id="ARBA00001947"/>
    </source>
</evidence>
<keyword evidence="5" id="KW-0862">Zinc</keyword>